<name>W9H1L9_9PROT</name>
<dbReference type="OrthoDB" id="9775266at2"/>
<dbReference type="SUPFAM" id="SSF56059">
    <property type="entry name" value="Glutathione synthetase ATP-binding domain-like"/>
    <property type="match status" value="1"/>
</dbReference>
<dbReference type="STRING" id="1385369.N825_16360"/>
<dbReference type="RefSeq" id="WP_051513088.1">
    <property type="nucleotide sequence ID" value="NZ_AVFL01000024.1"/>
</dbReference>
<reference evidence="1 2" key="1">
    <citation type="submission" date="2013-08" db="EMBL/GenBank/DDBJ databases">
        <title>The genome sequence of Skermanella stibiiresistens.</title>
        <authorList>
            <person name="Zhu W."/>
            <person name="Wang G."/>
        </authorList>
    </citation>
    <scope>NUCLEOTIDE SEQUENCE [LARGE SCALE GENOMIC DNA]</scope>
    <source>
        <strain evidence="1 2">SB22</strain>
    </source>
</reference>
<sequence>MTMLAEPPAKLATIWPVPHAGMPPLDTAGEPLSAFEFWSMRRFYWPVALYALWLMIRHRGVTLPLSANPSFPGGGFVGESKSEILGLAVKSAPRHVAPFIAIDRPAHPEDAVGEALAAEAALKAAGLDFPVVAKPDLGCRGAGVRLVRDLGQLAAYLEGFPADARLVLQRHIAHEAEAGVFYVRQAGEAKGRIVSLTLKYFPYVHGDGRRTLRQLILADPRAGKLSHLYLPRHADRLDTVPAPGEPVRLAFAGSHSRGSIFRDGTALITPAMTDRFDAIAQSMPEFWFGRFDIRFEDIGRLQAGEGFTILEINGAGAEMTHVWDRSTPLAKARRDLMEQYRLLFTIGRANRDRGHRGQGMRDFIRAYRREKALTPLYPPTL</sequence>
<organism evidence="1 2">
    <name type="scientific">Skermanella stibiiresistens SB22</name>
    <dbReference type="NCBI Taxonomy" id="1385369"/>
    <lineage>
        <taxon>Bacteria</taxon>
        <taxon>Pseudomonadati</taxon>
        <taxon>Pseudomonadota</taxon>
        <taxon>Alphaproteobacteria</taxon>
        <taxon>Rhodospirillales</taxon>
        <taxon>Azospirillaceae</taxon>
        <taxon>Skermanella</taxon>
    </lineage>
</organism>
<dbReference type="Proteomes" id="UP000019486">
    <property type="component" value="Unassembled WGS sequence"/>
</dbReference>
<evidence type="ECO:0000313" key="1">
    <source>
        <dbReference type="EMBL" id="EWY37623.1"/>
    </source>
</evidence>
<dbReference type="EMBL" id="AVFL01000024">
    <property type="protein sequence ID" value="EWY37623.1"/>
    <property type="molecule type" value="Genomic_DNA"/>
</dbReference>
<evidence type="ECO:0000313" key="2">
    <source>
        <dbReference type="Proteomes" id="UP000019486"/>
    </source>
</evidence>
<comment type="caution">
    <text evidence="1">The sequence shown here is derived from an EMBL/GenBank/DDBJ whole genome shotgun (WGS) entry which is preliminary data.</text>
</comment>
<protein>
    <recommendedName>
        <fullName evidence="3">D-alanine--D-alanine ligase</fullName>
    </recommendedName>
</protein>
<keyword evidence="2" id="KW-1185">Reference proteome</keyword>
<proteinExistence type="predicted"/>
<gene>
    <name evidence="1" type="ORF">N825_16360</name>
</gene>
<dbReference type="PATRIC" id="fig|1385369.3.peg.5248"/>
<dbReference type="AlphaFoldDB" id="W9H1L9"/>
<evidence type="ECO:0008006" key="3">
    <source>
        <dbReference type="Google" id="ProtNLM"/>
    </source>
</evidence>
<accession>W9H1L9</accession>